<dbReference type="PANTHER" id="PTHR38445:SF9">
    <property type="entry name" value="HTH-TYPE TRANSCRIPTIONAL REPRESSOR YTRA"/>
    <property type="match status" value="1"/>
</dbReference>
<keyword evidence="3" id="KW-0804">Transcription</keyword>
<dbReference type="InterPro" id="IPR036390">
    <property type="entry name" value="WH_DNA-bd_sf"/>
</dbReference>
<evidence type="ECO:0000313" key="5">
    <source>
        <dbReference type="EMBL" id="BBX45955.1"/>
    </source>
</evidence>
<dbReference type="Gene3D" id="1.10.10.10">
    <property type="entry name" value="Winged helix-like DNA-binding domain superfamily/Winged helix DNA-binding domain"/>
    <property type="match status" value="1"/>
</dbReference>
<evidence type="ECO:0000313" key="6">
    <source>
        <dbReference type="Proteomes" id="UP000465866"/>
    </source>
</evidence>
<dbReference type="GO" id="GO:0003700">
    <property type="term" value="F:DNA-binding transcription factor activity"/>
    <property type="evidence" value="ECO:0007669"/>
    <property type="project" value="InterPro"/>
</dbReference>
<evidence type="ECO:0000256" key="1">
    <source>
        <dbReference type="ARBA" id="ARBA00023015"/>
    </source>
</evidence>
<evidence type="ECO:0000256" key="3">
    <source>
        <dbReference type="ARBA" id="ARBA00023163"/>
    </source>
</evidence>
<dbReference type="InterPro" id="IPR036388">
    <property type="entry name" value="WH-like_DNA-bd_sf"/>
</dbReference>
<reference evidence="5 6" key="1">
    <citation type="journal article" date="2019" name="Emerg. Microbes Infect.">
        <title>Comprehensive subspecies identification of 175 nontuberculous mycobacteria species based on 7547 genomic profiles.</title>
        <authorList>
            <person name="Matsumoto Y."/>
            <person name="Kinjo T."/>
            <person name="Motooka D."/>
            <person name="Nabeya D."/>
            <person name="Jung N."/>
            <person name="Uechi K."/>
            <person name="Horii T."/>
            <person name="Iida T."/>
            <person name="Fujita J."/>
            <person name="Nakamura S."/>
        </authorList>
    </citation>
    <scope>NUCLEOTIDE SEQUENCE [LARGE SCALE GENOMIC DNA]</scope>
    <source>
        <strain evidence="5 6">JCM 12404</strain>
    </source>
</reference>
<evidence type="ECO:0000259" key="4">
    <source>
        <dbReference type="PROSITE" id="PS50949"/>
    </source>
</evidence>
<dbReference type="AlphaFoldDB" id="A0A7I7KV25"/>
<dbReference type="GO" id="GO:0003677">
    <property type="term" value="F:DNA binding"/>
    <property type="evidence" value="ECO:0007669"/>
    <property type="project" value="UniProtKB-KW"/>
</dbReference>
<dbReference type="PANTHER" id="PTHR38445">
    <property type="entry name" value="HTH-TYPE TRANSCRIPTIONAL REPRESSOR YTRA"/>
    <property type="match status" value="1"/>
</dbReference>
<dbReference type="Proteomes" id="UP000465866">
    <property type="component" value="Chromosome"/>
</dbReference>
<dbReference type="InterPro" id="IPR000524">
    <property type="entry name" value="Tscrpt_reg_HTH_GntR"/>
</dbReference>
<evidence type="ECO:0000256" key="2">
    <source>
        <dbReference type="ARBA" id="ARBA00023125"/>
    </source>
</evidence>
<accession>A0A7I7KV25</accession>
<feature type="domain" description="HTH gntR-type" evidence="4">
    <location>
        <begin position="15"/>
        <end position="83"/>
    </location>
</feature>
<organism evidence="5 6">
    <name type="scientific">Mycobacterium cookii</name>
    <dbReference type="NCBI Taxonomy" id="1775"/>
    <lineage>
        <taxon>Bacteria</taxon>
        <taxon>Bacillati</taxon>
        <taxon>Actinomycetota</taxon>
        <taxon>Actinomycetes</taxon>
        <taxon>Mycobacteriales</taxon>
        <taxon>Mycobacteriaceae</taxon>
        <taxon>Mycobacterium</taxon>
    </lineage>
</organism>
<sequence>MEPGEWLRVDGQSGRPLFDQLRNQIIEAIRAGTLSPGTRLPTVRDLAGRLGLAVNTVARAYRELEAAGIVETRGRFGTFVARADPSDSAMAEAARTYLDVAHGLGLGKAEAVRYLEAAYED</sequence>
<dbReference type="PROSITE" id="PS50949">
    <property type="entry name" value="HTH_GNTR"/>
    <property type="match status" value="1"/>
</dbReference>
<dbReference type="SMART" id="SM00345">
    <property type="entry name" value="HTH_GNTR"/>
    <property type="match status" value="1"/>
</dbReference>
<dbReference type="EMBL" id="AP022569">
    <property type="protein sequence ID" value="BBX45955.1"/>
    <property type="molecule type" value="Genomic_DNA"/>
</dbReference>
<dbReference type="RefSeq" id="WP_163776178.1">
    <property type="nucleotide sequence ID" value="NZ_AP022569.1"/>
</dbReference>
<dbReference type="KEGG" id="mcoo:MCOO_19700"/>
<keyword evidence="6" id="KW-1185">Reference proteome</keyword>
<keyword evidence="2" id="KW-0238">DNA-binding</keyword>
<dbReference type="Pfam" id="PF00392">
    <property type="entry name" value="GntR"/>
    <property type="match status" value="1"/>
</dbReference>
<keyword evidence="1" id="KW-0805">Transcription regulation</keyword>
<proteinExistence type="predicted"/>
<gene>
    <name evidence="5" type="ORF">MCOO_19700</name>
</gene>
<protein>
    <submittedName>
        <fullName evidence="5">GntR family transcriptional regulator</fullName>
    </submittedName>
</protein>
<dbReference type="CDD" id="cd07377">
    <property type="entry name" value="WHTH_GntR"/>
    <property type="match status" value="1"/>
</dbReference>
<name>A0A7I7KV25_9MYCO</name>
<dbReference type="SUPFAM" id="SSF46785">
    <property type="entry name" value="Winged helix' DNA-binding domain"/>
    <property type="match status" value="1"/>
</dbReference>